<dbReference type="Gene3D" id="3.30.450.20">
    <property type="entry name" value="PAS domain"/>
    <property type="match status" value="2"/>
</dbReference>
<dbReference type="PANTHER" id="PTHR24422:SF10">
    <property type="entry name" value="CHEMOTAXIS PROTEIN METHYLTRANSFERASE 2"/>
    <property type="match status" value="1"/>
</dbReference>
<proteinExistence type="predicted"/>
<evidence type="ECO:0000259" key="4">
    <source>
        <dbReference type="PROSITE" id="PS50113"/>
    </source>
</evidence>
<protein>
    <submittedName>
        <fullName evidence="5">PAS domain S-box protein</fullName>
    </submittedName>
</protein>
<dbReference type="Gene3D" id="1.10.287.950">
    <property type="entry name" value="Methyl-accepting chemotaxis protein"/>
    <property type="match status" value="1"/>
</dbReference>
<dbReference type="InterPro" id="IPR000700">
    <property type="entry name" value="PAS-assoc_C"/>
</dbReference>
<sequence length="435" mass="48018">MLRLIPQRATDHHNIMSALDKSQAIIHFDTSGKIQWANQNFLDAMGYRSEDVIGQHHQMFVEPEYAQSKEYQTFWENLRQGKFQASQYKRIGKGGKEVYIQASYNPIFDTDGKPYKIVKVASDVTTSVLKTKNAFDKVQALIHFSPDGTILDANENFLKSTGYSLEEIKGRHHSMFCDGSYVQSPEYKEFWNALNRGEIQTGEFRRVGKQRQDIWLQASYTVKYDNNGEVVGVIKYASDITPQKRANMESNQAIEAVTTSLQELTSSIADISSSTNTTRDAVEDVQRQSDAANSSVTRLLQSAEAMSEVLVLIQNISGQINLLALNAAIEAARAGDAGRGFAVVADEVKRLASQAEESTDKINDEIKGIQSIADAVATSLGQIQQSIQGLVESSNTVASAVEEQSVVTAGIADNMTRVTELINSNGKGNRQLQLT</sequence>
<evidence type="ECO:0000256" key="1">
    <source>
        <dbReference type="PROSITE-ProRule" id="PRU00284"/>
    </source>
</evidence>
<dbReference type="PROSITE" id="PS50113">
    <property type="entry name" value="PAC"/>
    <property type="match status" value="1"/>
</dbReference>
<dbReference type="PROSITE" id="PS50112">
    <property type="entry name" value="PAS"/>
    <property type="match status" value="1"/>
</dbReference>
<comment type="caution">
    <text evidence="5">The sequence shown here is derived from an EMBL/GenBank/DDBJ whole genome shotgun (WGS) entry which is preliminary data.</text>
</comment>
<gene>
    <name evidence="5" type="ORF">DI628_05730</name>
</gene>
<keyword evidence="1" id="KW-0807">Transducer</keyword>
<dbReference type="InterPro" id="IPR035965">
    <property type="entry name" value="PAS-like_dom_sf"/>
</dbReference>
<dbReference type="CDD" id="cd00130">
    <property type="entry name" value="PAS"/>
    <property type="match status" value="2"/>
</dbReference>
<dbReference type="InterPro" id="IPR050903">
    <property type="entry name" value="Bact_Chemotaxis_MeTrfase"/>
</dbReference>
<dbReference type="PANTHER" id="PTHR24422">
    <property type="entry name" value="CHEMOTAXIS PROTEIN METHYLTRANSFERASE"/>
    <property type="match status" value="1"/>
</dbReference>
<dbReference type="SMART" id="SM00283">
    <property type="entry name" value="MA"/>
    <property type="match status" value="1"/>
</dbReference>
<dbReference type="InterPro" id="IPR000014">
    <property type="entry name" value="PAS"/>
</dbReference>
<dbReference type="AlphaFoldDB" id="A0A6N4QY01"/>
<dbReference type="InterPro" id="IPR004089">
    <property type="entry name" value="MCPsignal_dom"/>
</dbReference>
<dbReference type="PROSITE" id="PS50111">
    <property type="entry name" value="CHEMOTAXIS_TRANSDUC_2"/>
    <property type="match status" value="1"/>
</dbReference>
<feature type="domain" description="Methyl-accepting transducer" evidence="2">
    <location>
        <begin position="218"/>
        <end position="435"/>
    </location>
</feature>
<dbReference type="Pfam" id="PF00015">
    <property type="entry name" value="MCPsignal"/>
    <property type="match status" value="1"/>
</dbReference>
<dbReference type="GO" id="GO:0016020">
    <property type="term" value="C:membrane"/>
    <property type="evidence" value="ECO:0007669"/>
    <property type="project" value="InterPro"/>
</dbReference>
<feature type="domain" description="PAS" evidence="3">
    <location>
        <begin position="11"/>
        <end position="64"/>
    </location>
</feature>
<dbReference type="InterPro" id="IPR001610">
    <property type="entry name" value="PAC"/>
</dbReference>
<dbReference type="EMBL" id="VAFM01000002">
    <property type="protein sequence ID" value="TKW60415.1"/>
    <property type="molecule type" value="Genomic_DNA"/>
</dbReference>
<reference evidence="5 6" key="1">
    <citation type="journal article" date="2017" name="Nat. Commun.">
        <title>In situ click chemistry generation of cyclooxygenase-2 inhibitors.</title>
        <authorList>
            <person name="Bhardwaj A."/>
            <person name="Kaur J."/>
            <person name="Wuest M."/>
            <person name="Wuest F."/>
        </authorList>
    </citation>
    <scope>NUCLEOTIDE SEQUENCE [LARGE SCALE GENOMIC DNA]</scope>
    <source>
        <strain evidence="5">S2_018_000_R2_106</strain>
    </source>
</reference>
<evidence type="ECO:0000259" key="2">
    <source>
        <dbReference type="PROSITE" id="PS50111"/>
    </source>
</evidence>
<dbReference type="NCBIfam" id="TIGR00229">
    <property type="entry name" value="sensory_box"/>
    <property type="match status" value="2"/>
</dbReference>
<dbReference type="InterPro" id="IPR013655">
    <property type="entry name" value="PAS_fold_3"/>
</dbReference>
<feature type="domain" description="PAC" evidence="4">
    <location>
        <begin position="200"/>
        <end position="252"/>
    </location>
</feature>
<dbReference type="GO" id="GO:0007165">
    <property type="term" value="P:signal transduction"/>
    <property type="evidence" value="ECO:0007669"/>
    <property type="project" value="UniProtKB-KW"/>
</dbReference>
<dbReference type="SUPFAM" id="SSF58104">
    <property type="entry name" value="Methyl-accepting chemotaxis protein (MCP) signaling domain"/>
    <property type="match status" value="1"/>
</dbReference>
<evidence type="ECO:0000313" key="6">
    <source>
        <dbReference type="Proteomes" id="UP000320948"/>
    </source>
</evidence>
<dbReference type="SMART" id="SM00086">
    <property type="entry name" value="PAC"/>
    <property type="match status" value="2"/>
</dbReference>
<dbReference type="SUPFAM" id="SSF55785">
    <property type="entry name" value="PYP-like sensor domain (PAS domain)"/>
    <property type="match status" value="2"/>
</dbReference>
<name>A0A6N4QY01_BLAVI</name>
<accession>A0A6N4QY01</accession>
<organism evidence="5 6">
    <name type="scientific">Blastochloris viridis</name>
    <name type="common">Rhodopseudomonas viridis</name>
    <dbReference type="NCBI Taxonomy" id="1079"/>
    <lineage>
        <taxon>Bacteria</taxon>
        <taxon>Pseudomonadati</taxon>
        <taxon>Pseudomonadota</taxon>
        <taxon>Alphaproteobacteria</taxon>
        <taxon>Hyphomicrobiales</taxon>
        <taxon>Blastochloridaceae</taxon>
        <taxon>Blastochloris</taxon>
    </lineage>
</organism>
<dbReference type="SMART" id="SM00091">
    <property type="entry name" value="PAS"/>
    <property type="match status" value="2"/>
</dbReference>
<evidence type="ECO:0000313" key="5">
    <source>
        <dbReference type="EMBL" id="TKW60415.1"/>
    </source>
</evidence>
<dbReference type="Pfam" id="PF08447">
    <property type="entry name" value="PAS_3"/>
    <property type="match status" value="2"/>
</dbReference>
<dbReference type="Proteomes" id="UP000320948">
    <property type="component" value="Unassembled WGS sequence"/>
</dbReference>
<evidence type="ECO:0000259" key="3">
    <source>
        <dbReference type="PROSITE" id="PS50112"/>
    </source>
</evidence>